<dbReference type="Gene3D" id="1.20.1260.10">
    <property type="match status" value="1"/>
</dbReference>
<dbReference type="PROSITE" id="PS51257">
    <property type="entry name" value="PROKAR_LIPOPROTEIN"/>
    <property type="match status" value="1"/>
</dbReference>
<dbReference type="AlphaFoldDB" id="A0A9X1TGH4"/>
<comment type="caution">
    <text evidence="2">The sequence shown here is derived from an EMBL/GenBank/DDBJ whole genome shotgun (WGS) entry which is preliminary data.</text>
</comment>
<evidence type="ECO:0000313" key="2">
    <source>
        <dbReference type="EMBL" id="MCF0063624.1"/>
    </source>
</evidence>
<dbReference type="Proteomes" id="UP001139000">
    <property type="component" value="Unassembled WGS sequence"/>
</dbReference>
<keyword evidence="3" id="KW-1185">Reference proteome</keyword>
<feature type="domain" description="DUF4142" evidence="1">
    <location>
        <begin position="34"/>
        <end position="168"/>
    </location>
</feature>
<organism evidence="2 3">
    <name type="scientific">Dyadobacter chenwenxiniae</name>
    <dbReference type="NCBI Taxonomy" id="2906456"/>
    <lineage>
        <taxon>Bacteria</taxon>
        <taxon>Pseudomonadati</taxon>
        <taxon>Bacteroidota</taxon>
        <taxon>Cytophagia</taxon>
        <taxon>Cytophagales</taxon>
        <taxon>Spirosomataceae</taxon>
        <taxon>Dyadobacter</taxon>
    </lineage>
</organism>
<dbReference type="InterPro" id="IPR012347">
    <property type="entry name" value="Ferritin-like"/>
</dbReference>
<dbReference type="PANTHER" id="PTHR38593">
    <property type="entry name" value="BLR2558 PROTEIN"/>
    <property type="match status" value="1"/>
</dbReference>
<reference evidence="2" key="1">
    <citation type="submission" date="2021-12" db="EMBL/GenBank/DDBJ databases">
        <title>Novel species in genus Dyadobacter.</title>
        <authorList>
            <person name="Ma C."/>
        </authorList>
    </citation>
    <scope>NUCLEOTIDE SEQUENCE</scope>
    <source>
        <strain evidence="2">LJ419</strain>
    </source>
</reference>
<dbReference type="EMBL" id="JAJTTC010000005">
    <property type="protein sequence ID" value="MCF0063624.1"/>
    <property type="molecule type" value="Genomic_DNA"/>
</dbReference>
<sequence>MKHIREYFFAAAMMFAGIACNDDTASTDVPAEMDKQFILSASDAGLFEVNAGQVASSKGTTSVIKGFGKQLLDKHTEINQELMKLANNANVDLATTLPDARQQQLDTLSGLTGMAFDTTYIKMMVSTHEEIVNLYEIQAATGGNPDLKTFASDKLSGLRAHLETAKSIRDSIQ</sequence>
<evidence type="ECO:0000313" key="3">
    <source>
        <dbReference type="Proteomes" id="UP001139000"/>
    </source>
</evidence>
<dbReference type="InterPro" id="IPR025419">
    <property type="entry name" value="DUF4142"/>
</dbReference>
<name>A0A9X1TGH4_9BACT</name>
<proteinExistence type="predicted"/>
<dbReference type="RefSeq" id="WP_234656578.1">
    <property type="nucleotide sequence ID" value="NZ_CP094997.1"/>
</dbReference>
<evidence type="ECO:0000259" key="1">
    <source>
        <dbReference type="Pfam" id="PF13628"/>
    </source>
</evidence>
<dbReference type="PANTHER" id="PTHR38593:SF1">
    <property type="entry name" value="BLR2558 PROTEIN"/>
    <property type="match status" value="1"/>
</dbReference>
<protein>
    <submittedName>
        <fullName evidence="2">DUF4142 domain-containing protein</fullName>
    </submittedName>
</protein>
<gene>
    <name evidence="2" type="ORF">LXM26_19080</name>
</gene>
<dbReference type="Pfam" id="PF13628">
    <property type="entry name" value="DUF4142"/>
    <property type="match status" value="1"/>
</dbReference>
<accession>A0A9X1TGH4</accession>